<feature type="transmembrane region" description="Helical" evidence="1">
    <location>
        <begin position="45"/>
        <end position="71"/>
    </location>
</feature>
<accession>Q677X8</accession>
<organism evidence="2 3">
    <name type="scientific">lymphocystis disease virus-China</name>
    <dbReference type="NCBI Taxonomy" id="256729"/>
    <lineage>
        <taxon>Viruses</taxon>
        <taxon>Varidnaviria</taxon>
        <taxon>Bamfordvirae</taxon>
        <taxon>Nucleocytoviricota</taxon>
        <taxon>Megaviricetes</taxon>
        <taxon>Pimascovirales</taxon>
        <taxon>Pimascovirales incertae sedis</taxon>
        <taxon>Iridoviridae</taxon>
        <taxon>Alphairidovirinae</taxon>
        <taxon>Lymphocystivirus</taxon>
        <taxon>Lymphocystivirus paralichthys1</taxon>
        <taxon>Lymphocystis disease virus 2</taxon>
    </lineage>
</organism>
<keyword evidence="3" id="KW-1185">Reference proteome</keyword>
<keyword evidence="1" id="KW-1133">Transmembrane helix</keyword>
<keyword evidence="1" id="KW-0472">Membrane</keyword>
<feature type="transmembrane region" description="Helical" evidence="1">
    <location>
        <begin position="7"/>
        <end position="25"/>
    </location>
</feature>
<dbReference type="KEGG" id="vg:2978957"/>
<sequence>MFNPISITCLLTLIILLIIMYEISIVCIHKAQSSHSLLTQHKTHILFLFFFDSLTLNPLTSKALLMILCIINNSVKLS</sequence>
<evidence type="ECO:0000313" key="2">
    <source>
        <dbReference type="EMBL" id="AAU10979.1"/>
    </source>
</evidence>
<dbReference type="RefSeq" id="YP_073640.1">
    <property type="nucleotide sequence ID" value="NC_005902.1"/>
</dbReference>
<evidence type="ECO:0000313" key="3">
    <source>
        <dbReference type="Proteomes" id="UP000106699"/>
    </source>
</evidence>
<dbReference type="EMBL" id="AY380826">
    <property type="protein sequence ID" value="AAU10979.1"/>
    <property type="molecule type" value="Genomic_DNA"/>
</dbReference>
<keyword evidence="1" id="KW-0812">Transmembrane</keyword>
<dbReference type="GeneID" id="2978957"/>
<reference evidence="2 3" key="1">
    <citation type="journal article" date="2004" name="J. Virol.">
        <title>Complete genome sequence of lymphocystis disease virus isolated from China.</title>
        <authorList>
            <person name="Zhang Q.Y."/>
            <person name="Xiao F."/>
            <person name="Xie J."/>
            <person name="Li Z.Q."/>
            <person name="Gui J.F."/>
        </authorList>
    </citation>
    <scope>NUCLEOTIDE SEQUENCE [LARGE SCALE GENOMIC DNA]</scope>
</reference>
<evidence type="ECO:0000256" key="1">
    <source>
        <dbReference type="SAM" id="Phobius"/>
    </source>
</evidence>
<name>Q677X8_9VIRU</name>
<dbReference type="Proteomes" id="UP000106699">
    <property type="component" value="Segment"/>
</dbReference>
<proteinExistence type="predicted"/>
<protein>
    <submittedName>
        <fullName evidence="2">Uncharacterized protein</fullName>
    </submittedName>
</protein>